<protein>
    <submittedName>
        <fullName evidence="1">Uncharacterized protein</fullName>
    </submittedName>
</protein>
<accession>A0A069E4Z8</accession>
<dbReference type="GO" id="GO:0005829">
    <property type="term" value="C:cytosol"/>
    <property type="evidence" value="ECO:0007669"/>
    <property type="project" value="TreeGrafter"/>
</dbReference>
<dbReference type="GO" id="GO:0008930">
    <property type="term" value="F:methylthioadenosine nucleosidase activity"/>
    <property type="evidence" value="ECO:0007669"/>
    <property type="project" value="TreeGrafter"/>
</dbReference>
<dbReference type="GO" id="GO:0019284">
    <property type="term" value="P:L-methionine salvage from S-adenosylmethionine"/>
    <property type="evidence" value="ECO:0007669"/>
    <property type="project" value="TreeGrafter"/>
</dbReference>
<dbReference type="PANTHER" id="PTHR46832">
    <property type="entry name" value="5'-METHYLTHIOADENOSINE/S-ADENOSYLHOMOCYSTEINE NUCLEOSIDASE"/>
    <property type="match status" value="1"/>
</dbReference>
<dbReference type="GO" id="GO:0008782">
    <property type="term" value="F:adenosylhomocysteine nucleosidase activity"/>
    <property type="evidence" value="ECO:0007669"/>
    <property type="project" value="TreeGrafter"/>
</dbReference>
<dbReference type="PANTHER" id="PTHR46832:SF1">
    <property type="entry name" value="5'-METHYLTHIOADENOSINE_S-ADENOSYLHOMOCYSTEINE NUCLEOSIDASE"/>
    <property type="match status" value="1"/>
</dbReference>
<comment type="caution">
    <text evidence="1">The sequence shown here is derived from an EMBL/GenBank/DDBJ whole genome shotgun (WGS) entry which is preliminary data.</text>
</comment>
<dbReference type="Proteomes" id="UP000027446">
    <property type="component" value="Unassembled WGS sequence"/>
</dbReference>
<gene>
    <name evidence="1" type="ORF">HAD_05710</name>
</gene>
<dbReference type="AlphaFoldDB" id="A0A069E4Z8"/>
<dbReference type="STRING" id="1280949.HAD_05710"/>
<dbReference type="SUPFAM" id="SSF53167">
    <property type="entry name" value="Purine and uridine phosphorylases"/>
    <property type="match status" value="1"/>
</dbReference>
<dbReference type="InterPro" id="IPR035994">
    <property type="entry name" value="Nucleoside_phosphorylase_sf"/>
</dbReference>
<sequence length="318" mass="35300">MSICLFIPLRKELNYAKTVLNEFGQLATKKSSVVPYNFKGLLFKKRLKISVCLIDDMGNWPTAAYVAWALGALKPKIAILAGIAGSLDAKALPVGSVVASYRAKTIYANKIKKRSEREVFVDEYLSSADGKIQVDRREKVFTDSFFRNKRRYYDPLPMEEEFSKIIEEIRTRCMSVGLPPEVSSVISGIKIGQIFSGDLVIDCEEAVQYISDKIKDDTLDYYRQKDMLDSADGNASYIRADWDFEPASAVDMESAGFLHAIQIAEATVTPFIVRGISDVCAQKNDNHQELAARNAIVSALAVAEMAYNHGAVIPGLND</sequence>
<evidence type="ECO:0000313" key="1">
    <source>
        <dbReference type="EMBL" id="KCZ85153.1"/>
    </source>
</evidence>
<keyword evidence="2" id="KW-1185">Reference proteome</keyword>
<dbReference type="GO" id="GO:0009116">
    <property type="term" value="P:nucleoside metabolic process"/>
    <property type="evidence" value="ECO:0007669"/>
    <property type="project" value="InterPro"/>
</dbReference>
<reference evidence="1 2" key="1">
    <citation type="journal article" date="2014" name="Antonie Van Leeuwenhoek">
        <title>Hyphomonas beringensis sp. nov. and Hyphomonas chukchiensis sp. nov., isolated from surface seawater of the Bering Sea and Chukchi Sea.</title>
        <authorList>
            <person name="Li C."/>
            <person name="Lai Q."/>
            <person name="Li G."/>
            <person name="Dong C."/>
            <person name="Wang J."/>
            <person name="Liao Y."/>
            <person name="Shao Z."/>
        </authorList>
    </citation>
    <scope>NUCLEOTIDE SEQUENCE [LARGE SCALE GENOMIC DNA]</scope>
    <source>
        <strain evidence="1 2">MHS-3</strain>
    </source>
</reference>
<dbReference type="EMBL" id="ARYH01000001">
    <property type="protein sequence ID" value="KCZ85153.1"/>
    <property type="molecule type" value="Genomic_DNA"/>
</dbReference>
<organism evidence="1 2">
    <name type="scientific">Hyphomonas adhaerens MHS-3</name>
    <dbReference type="NCBI Taxonomy" id="1280949"/>
    <lineage>
        <taxon>Bacteria</taxon>
        <taxon>Pseudomonadati</taxon>
        <taxon>Pseudomonadota</taxon>
        <taxon>Alphaproteobacteria</taxon>
        <taxon>Hyphomonadales</taxon>
        <taxon>Hyphomonadaceae</taxon>
        <taxon>Hyphomonas</taxon>
    </lineage>
</organism>
<dbReference type="Gene3D" id="3.40.50.1580">
    <property type="entry name" value="Nucleoside phosphorylase domain"/>
    <property type="match status" value="1"/>
</dbReference>
<name>A0A069E4Z8_9PROT</name>
<proteinExistence type="predicted"/>
<evidence type="ECO:0000313" key="2">
    <source>
        <dbReference type="Proteomes" id="UP000027446"/>
    </source>
</evidence>